<proteinExistence type="predicted"/>
<organism evidence="2 3">
    <name type="scientific">bacterium (Candidatus Blackallbacteria) CG17_big_fil_post_rev_8_21_14_2_50_48_46</name>
    <dbReference type="NCBI Taxonomy" id="2014261"/>
    <lineage>
        <taxon>Bacteria</taxon>
        <taxon>Candidatus Blackallbacteria</taxon>
    </lineage>
</organism>
<dbReference type="GO" id="GO:0008757">
    <property type="term" value="F:S-adenosylmethionine-dependent methyltransferase activity"/>
    <property type="evidence" value="ECO:0007669"/>
    <property type="project" value="InterPro"/>
</dbReference>
<dbReference type="Gene3D" id="3.40.50.150">
    <property type="entry name" value="Vaccinia Virus protein VP39"/>
    <property type="match status" value="1"/>
</dbReference>
<dbReference type="Pfam" id="PF08241">
    <property type="entry name" value="Methyltransf_11"/>
    <property type="match status" value="1"/>
</dbReference>
<dbReference type="AlphaFoldDB" id="A0A2M7G4E0"/>
<dbReference type="InterPro" id="IPR029063">
    <property type="entry name" value="SAM-dependent_MTases_sf"/>
</dbReference>
<dbReference type="InterPro" id="IPR013216">
    <property type="entry name" value="Methyltransf_11"/>
</dbReference>
<dbReference type="PANTHER" id="PTHR43591">
    <property type="entry name" value="METHYLTRANSFERASE"/>
    <property type="match status" value="1"/>
</dbReference>
<dbReference type="PANTHER" id="PTHR43591:SF24">
    <property type="entry name" value="2-METHOXY-6-POLYPRENYL-1,4-BENZOQUINOL METHYLASE, MITOCHONDRIAL"/>
    <property type="match status" value="1"/>
</dbReference>
<reference evidence="2 3" key="1">
    <citation type="submission" date="2017-09" db="EMBL/GenBank/DDBJ databases">
        <title>Depth-based differentiation of microbial function through sediment-hosted aquifers and enrichment of novel symbionts in the deep terrestrial subsurface.</title>
        <authorList>
            <person name="Probst A.J."/>
            <person name="Ladd B."/>
            <person name="Jarett J.K."/>
            <person name="Geller-Mcgrath D.E."/>
            <person name="Sieber C.M."/>
            <person name="Emerson J.B."/>
            <person name="Anantharaman K."/>
            <person name="Thomas B.C."/>
            <person name="Malmstrom R."/>
            <person name="Stieglmeier M."/>
            <person name="Klingl A."/>
            <person name="Woyke T."/>
            <person name="Ryan C.M."/>
            <person name="Banfield J.F."/>
        </authorList>
    </citation>
    <scope>NUCLEOTIDE SEQUENCE [LARGE SCALE GENOMIC DNA]</scope>
    <source>
        <strain evidence="2">CG17_big_fil_post_rev_8_21_14_2_50_48_46</strain>
    </source>
</reference>
<protein>
    <recommendedName>
        <fullName evidence="1">Methyltransferase type 11 domain-containing protein</fullName>
    </recommendedName>
</protein>
<dbReference type="EMBL" id="PFFQ01000038">
    <property type="protein sequence ID" value="PIW16364.1"/>
    <property type="molecule type" value="Genomic_DNA"/>
</dbReference>
<dbReference type="Proteomes" id="UP000231019">
    <property type="component" value="Unassembled WGS sequence"/>
</dbReference>
<comment type="caution">
    <text evidence="2">The sequence shown here is derived from an EMBL/GenBank/DDBJ whole genome shotgun (WGS) entry which is preliminary data.</text>
</comment>
<feature type="domain" description="Methyltransferase type 11" evidence="1">
    <location>
        <begin position="72"/>
        <end position="165"/>
    </location>
</feature>
<evidence type="ECO:0000313" key="3">
    <source>
        <dbReference type="Proteomes" id="UP000231019"/>
    </source>
</evidence>
<evidence type="ECO:0000313" key="2">
    <source>
        <dbReference type="EMBL" id="PIW16364.1"/>
    </source>
</evidence>
<sequence length="267" mass="30391">MNDAFQPSILQRNLNRIYDQGFASDFHEAFFQHSGFSNFGFWSEGITSAQAAAENLVLELLKPLEPLQGPVLDVACGQGGTTRTLANLIPPDQVHAINISQQQLKNAQKNAPECHFHLMSATQLEFDANSLAGILCVEAVFHFETRRRFLKEAWRVLKPGGWLVLSDVQFRFPPPERIIPPANHFRNLAQYRQIYLDAGFESPTLRSVMKPTWKSCRDALRKYALKRLLQSPSPQSLKEWSLNEVRCKLYDAVMQDYLLVSVYKPLA</sequence>
<name>A0A2M7G4E0_9BACT</name>
<gene>
    <name evidence="2" type="ORF">COW36_13625</name>
</gene>
<evidence type="ECO:0000259" key="1">
    <source>
        <dbReference type="Pfam" id="PF08241"/>
    </source>
</evidence>
<dbReference type="SUPFAM" id="SSF53335">
    <property type="entry name" value="S-adenosyl-L-methionine-dependent methyltransferases"/>
    <property type="match status" value="1"/>
</dbReference>
<dbReference type="CDD" id="cd02440">
    <property type="entry name" value="AdoMet_MTases"/>
    <property type="match status" value="1"/>
</dbReference>
<accession>A0A2M7G4E0</accession>